<keyword evidence="2" id="KW-1185">Reference proteome</keyword>
<dbReference type="EMBL" id="LHXK01000028">
    <property type="protein sequence ID" value="KXA89626.1"/>
    <property type="molecule type" value="Genomic_DNA"/>
</dbReference>
<protein>
    <submittedName>
        <fullName evidence="1">Uncharacterized protein</fullName>
    </submittedName>
</protein>
<proteinExistence type="predicted"/>
<dbReference type="Proteomes" id="UP000070184">
    <property type="component" value="Unassembled WGS sequence"/>
</dbReference>
<sequence length="183" mass="21190">MKEEEMFDPIINHLEKNGYEIIEQNRGRERGPDLVASKDNQELIIEMKGDSEALGVDYGTCIGQLFRRMEDDDRDYGLALSASYRRFIKDSEYPLEKLGIKVFIVSKEGVEKWSGEVGFVVYVDDPLDYARVHKESCRFYQKREGEDMETGHWKGGFDTKEEALNYAHQTETSKVNTCSFCMK</sequence>
<dbReference type="SUPFAM" id="SSF52980">
    <property type="entry name" value="Restriction endonuclease-like"/>
    <property type="match status" value="1"/>
</dbReference>
<name>A0A133U657_9EURY</name>
<gene>
    <name evidence="1" type="ORF">AKJ61_02505</name>
</gene>
<comment type="caution">
    <text evidence="1">The sequence shown here is derived from an EMBL/GenBank/DDBJ whole genome shotgun (WGS) entry which is preliminary data.</text>
</comment>
<evidence type="ECO:0000313" key="1">
    <source>
        <dbReference type="EMBL" id="KXA89626.1"/>
    </source>
</evidence>
<reference evidence="1 2" key="1">
    <citation type="journal article" date="2016" name="Sci. Rep.">
        <title>Metabolic traits of an uncultured archaeal lineage -MSBL1- from brine pools of the Red Sea.</title>
        <authorList>
            <person name="Mwirichia R."/>
            <person name="Alam I."/>
            <person name="Rashid M."/>
            <person name="Vinu M."/>
            <person name="Ba-Alawi W."/>
            <person name="Anthony Kamau A."/>
            <person name="Kamanda Ngugi D."/>
            <person name="Goker M."/>
            <person name="Klenk H.P."/>
            <person name="Bajic V."/>
            <person name="Stingl U."/>
        </authorList>
    </citation>
    <scope>NUCLEOTIDE SEQUENCE [LARGE SCALE GENOMIC DNA]</scope>
    <source>
        <strain evidence="1">SCGC-AAA259B11</strain>
    </source>
</reference>
<dbReference type="AlphaFoldDB" id="A0A133U657"/>
<dbReference type="InterPro" id="IPR011335">
    <property type="entry name" value="Restrct_endonuc-II-like"/>
</dbReference>
<organism evidence="1 2">
    <name type="scientific">candidate division MSBL1 archaeon SCGC-AAA259B11</name>
    <dbReference type="NCBI Taxonomy" id="1698260"/>
    <lineage>
        <taxon>Archaea</taxon>
        <taxon>Methanobacteriati</taxon>
        <taxon>Methanobacteriota</taxon>
        <taxon>candidate division MSBL1</taxon>
    </lineage>
</organism>
<evidence type="ECO:0000313" key="2">
    <source>
        <dbReference type="Proteomes" id="UP000070184"/>
    </source>
</evidence>
<accession>A0A133U657</accession>